<dbReference type="InterPro" id="IPR011333">
    <property type="entry name" value="SKP1/BTB/POZ_sf"/>
</dbReference>
<protein>
    <recommendedName>
        <fullName evidence="5">BTB domain-containing protein</fullName>
    </recommendedName>
</protein>
<name>A0A2Z6SKT0_9GLOM</name>
<evidence type="ECO:0008006" key="5">
    <source>
        <dbReference type="Google" id="ProtNLM"/>
    </source>
</evidence>
<dbReference type="PROSITE" id="PS50097">
    <property type="entry name" value="BTB"/>
    <property type="match status" value="1"/>
</dbReference>
<evidence type="ECO:0000259" key="1">
    <source>
        <dbReference type="PROSITE" id="PS50097"/>
    </source>
</evidence>
<dbReference type="Pfam" id="PF00651">
    <property type="entry name" value="BTB"/>
    <property type="match status" value="1"/>
</dbReference>
<dbReference type="InterPro" id="IPR000210">
    <property type="entry name" value="BTB/POZ_dom"/>
</dbReference>
<dbReference type="CDD" id="cd18186">
    <property type="entry name" value="BTB_POZ_ZBTB_KLHL-like"/>
    <property type="match status" value="1"/>
</dbReference>
<dbReference type="PANTHER" id="PTHR46306:SF1">
    <property type="entry name" value="BTB_POZ DOMAIN-CONTAINING PROTEIN 9"/>
    <property type="match status" value="1"/>
</dbReference>
<accession>A0A2Z6SKT0</accession>
<dbReference type="InterPro" id="IPR006571">
    <property type="entry name" value="TLDc_dom"/>
</dbReference>
<dbReference type="PROSITE" id="PS51886">
    <property type="entry name" value="TLDC"/>
    <property type="match status" value="1"/>
</dbReference>
<proteinExistence type="predicted"/>
<feature type="domain" description="BTB" evidence="1">
    <location>
        <begin position="24"/>
        <end position="97"/>
    </location>
</feature>
<dbReference type="SUPFAM" id="SSF54695">
    <property type="entry name" value="POZ domain"/>
    <property type="match status" value="1"/>
</dbReference>
<dbReference type="SMART" id="SM00225">
    <property type="entry name" value="BTB"/>
    <property type="match status" value="1"/>
</dbReference>
<dbReference type="Gene3D" id="3.30.710.10">
    <property type="entry name" value="Potassium Channel Kv1.1, Chain A"/>
    <property type="match status" value="1"/>
</dbReference>
<dbReference type="SMART" id="SM00584">
    <property type="entry name" value="TLDc"/>
    <property type="match status" value="1"/>
</dbReference>
<sequence>MVDNKLLPILSQNLLEILNDEEYYDITIEVGNDPDVKTFRAHMVILNYRSPYLRRTLSTNKKKNEGTLTNIKLPNILPEIFSIVLRYIYGGKLSLEEYDPSDIIKILIASNELNLLELIPCLESFLIENRKNWMEQNFDLIFKTSFENDSFVELQKYCTNLISNEPEKIFTSLNFISIPEKLLLSLIKNDNLQMSIHVWYYVIKWGLARNPELSSDPKRYSKNDFSALKNTLQQCIPFIKFHNLTSKEFSKKVIPYKKIFPKDLYNNLLNDFLDNDNKPIKKPVTNDTENKEIEEIQSNVIDSKIITLQHAEIISKWINGQKSTDELEISYKFKLLYRETVDGFDRFKKFHEVCNNQSRTVTIVKLRGRNVILGGYNPIEWRKYDNSFGITTDSFLFSFNHDDINEHILSHVQDEESAIQNSNFHGPSFGNGDLFFYNDFNYELMVRCTQQSYEEQIKDIEISYISEFDKHEVDNFVVDEIEVFKII</sequence>
<reference evidence="3 4" key="1">
    <citation type="submission" date="2017-11" db="EMBL/GenBank/DDBJ databases">
        <title>The genome of Rhizophagus clarus HR1 reveals common genetic basis of auxotrophy among arbuscular mycorrhizal fungi.</title>
        <authorList>
            <person name="Kobayashi Y."/>
        </authorList>
    </citation>
    <scope>NUCLEOTIDE SEQUENCE [LARGE SCALE GENOMIC DNA]</scope>
    <source>
        <strain evidence="3 4">HR1</strain>
    </source>
</reference>
<dbReference type="EMBL" id="BEXD01004114">
    <property type="protein sequence ID" value="GBC06989.1"/>
    <property type="molecule type" value="Genomic_DNA"/>
</dbReference>
<keyword evidence="4" id="KW-1185">Reference proteome</keyword>
<feature type="domain" description="TLDc" evidence="2">
    <location>
        <begin position="304"/>
        <end position="487"/>
    </location>
</feature>
<dbReference type="InterPro" id="IPR052407">
    <property type="entry name" value="BTB_POZ_domain_cont_9"/>
</dbReference>
<gene>
    <name evidence="3" type="ORF">RclHR1_07190005</name>
</gene>
<dbReference type="AlphaFoldDB" id="A0A2Z6SKT0"/>
<evidence type="ECO:0000313" key="4">
    <source>
        <dbReference type="Proteomes" id="UP000247702"/>
    </source>
</evidence>
<evidence type="ECO:0000313" key="3">
    <source>
        <dbReference type="EMBL" id="GBC06989.1"/>
    </source>
</evidence>
<dbReference type="GO" id="GO:0005737">
    <property type="term" value="C:cytoplasm"/>
    <property type="evidence" value="ECO:0007669"/>
    <property type="project" value="TreeGrafter"/>
</dbReference>
<comment type="caution">
    <text evidence="3">The sequence shown here is derived from an EMBL/GenBank/DDBJ whole genome shotgun (WGS) entry which is preliminary data.</text>
</comment>
<evidence type="ECO:0000259" key="2">
    <source>
        <dbReference type="PROSITE" id="PS51886"/>
    </source>
</evidence>
<dbReference type="PANTHER" id="PTHR46306">
    <property type="entry name" value="BTB/POZ DOMAIN-CONTAINING PROTEIN 9"/>
    <property type="match status" value="1"/>
</dbReference>
<dbReference type="Proteomes" id="UP000247702">
    <property type="component" value="Unassembled WGS sequence"/>
</dbReference>
<organism evidence="3 4">
    <name type="scientific">Rhizophagus clarus</name>
    <dbReference type="NCBI Taxonomy" id="94130"/>
    <lineage>
        <taxon>Eukaryota</taxon>
        <taxon>Fungi</taxon>
        <taxon>Fungi incertae sedis</taxon>
        <taxon>Mucoromycota</taxon>
        <taxon>Glomeromycotina</taxon>
        <taxon>Glomeromycetes</taxon>
        <taxon>Glomerales</taxon>
        <taxon>Glomeraceae</taxon>
        <taxon>Rhizophagus</taxon>
    </lineage>
</organism>